<organism evidence="1 2">
    <name type="scientific">Paenibacillus uliginis N3/975</name>
    <dbReference type="NCBI Taxonomy" id="1313296"/>
    <lineage>
        <taxon>Bacteria</taxon>
        <taxon>Bacillati</taxon>
        <taxon>Bacillota</taxon>
        <taxon>Bacilli</taxon>
        <taxon>Bacillales</taxon>
        <taxon>Paenibacillaceae</taxon>
        <taxon>Paenibacillus</taxon>
    </lineage>
</organism>
<name>A0A1X7GNM3_9BACL</name>
<keyword evidence="2" id="KW-1185">Reference proteome</keyword>
<evidence type="ECO:0000313" key="2">
    <source>
        <dbReference type="Proteomes" id="UP000192940"/>
    </source>
</evidence>
<dbReference type="AlphaFoldDB" id="A0A1X7GNM3"/>
<dbReference type="EMBL" id="LT840184">
    <property type="protein sequence ID" value="SMF71724.1"/>
    <property type="molecule type" value="Genomic_DNA"/>
</dbReference>
<dbReference type="Pfam" id="PF07293">
    <property type="entry name" value="DUF1450"/>
    <property type="match status" value="1"/>
</dbReference>
<reference evidence="1 2" key="1">
    <citation type="submission" date="2017-04" db="EMBL/GenBank/DDBJ databases">
        <authorList>
            <person name="Afonso C.L."/>
            <person name="Miller P.J."/>
            <person name="Scott M.A."/>
            <person name="Spackman E."/>
            <person name="Goraichik I."/>
            <person name="Dimitrov K.M."/>
            <person name="Suarez D.L."/>
            <person name="Swayne D.E."/>
        </authorList>
    </citation>
    <scope>NUCLEOTIDE SEQUENCE [LARGE SCALE GENOMIC DNA]</scope>
    <source>
        <strain evidence="1 2">N3/975</strain>
    </source>
</reference>
<dbReference type="InterPro" id="IPR009910">
    <property type="entry name" value="DUF1450"/>
</dbReference>
<gene>
    <name evidence="1" type="ORF">SAMN05661091_0788</name>
</gene>
<sequence>MMRPIVEFCAGNAHFGTDKALKPLEERPDCEVIEYGCLTNCGQCYLAPFAFVNDEIVEAATAEELYLAILRKVKEIEQL</sequence>
<evidence type="ECO:0000313" key="1">
    <source>
        <dbReference type="EMBL" id="SMF71724.1"/>
    </source>
</evidence>
<proteinExistence type="predicted"/>
<dbReference type="Proteomes" id="UP000192940">
    <property type="component" value="Chromosome I"/>
</dbReference>
<accession>A0A1X7GNM3</accession>
<protein>
    <submittedName>
        <fullName evidence="1">Uncharacterized protein YuzB, UPF0349 family</fullName>
    </submittedName>
</protein>
<dbReference type="RefSeq" id="WP_208917848.1">
    <property type="nucleotide sequence ID" value="NZ_LT840184.1"/>
</dbReference>
<dbReference type="STRING" id="1313296.SAMN05661091_0788"/>